<proteinExistence type="inferred from homology"/>
<dbReference type="InterPro" id="IPR018376">
    <property type="entry name" value="Enoyl-CoA_hyd/isom_CS"/>
</dbReference>
<dbReference type="Gene3D" id="1.10.287.2460">
    <property type="match status" value="1"/>
</dbReference>
<dbReference type="AlphaFoldDB" id="A0A443QPJ2"/>
<comment type="caution">
    <text evidence="4">The sequence shown here is derived from an EMBL/GenBank/DDBJ whole genome shotgun (WGS) entry which is preliminary data.</text>
</comment>
<keyword evidence="6" id="KW-1185">Reference proteome</keyword>
<gene>
    <name evidence="5" type="ORF">B4U79_01724</name>
    <name evidence="4" type="ORF">B4U79_04699</name>
    <name evidence="3" type="ORF">B4U79_16013</name>
</gene>
<comment type="similarity">
    <text evidence="1 2">Belongs to the enoyl-CoA hydratase/isomerase family.</text>
</comment>
<evidence type="ECO:0000313" key="3">
    <source>
        <dbReference type="EMBL" id="RWS00196.1"/>
    </source>
</evidence>
<evidence type="ECO:0000256" key="2">
    <source>
        <dbReference type="RuleBase" id="RU003707"/>
    </source>
</evidence>
<dbReference type="EMBL" id="NCKU01002821">
    <property type="protein sequence ID" value="RWS08711.1"/>
    <property type="molecule type" value="Genomic_DNA"/>
</dbReference>
<dbReference type="Gene3D" id="3.90.226.10">
    <property type="entry name" value="2-enoyl-CoA Hydratase, Chain A, domain 1"/>
    <property type="match status" value="1"/>
</dbReference>
<evidence type="ECO:0000313" key="4">
    <source>
        <dbReference type="EMBL" id="RWS04935.1"/>
    </source>
</evidence>
<dbReference type="EMBL" id="NCKU01012090">
    <property type="protein sequence ID" value="RWS00196.1"/>
    <property type="molecule type" value="Genomic_DNA"/>
</dbReference>
<protein>
    <recommendedName>
        <fullName evidence="7">Enoyl-CoA hydratase-like protein</fullName>
    </recommendedName>
</protein>
<dbReference type="PANTHER" id="PTHR43802">
    <property type="entry name" value="ENOYL-COA HYDRATASE"/>
    <property type="match status" value="1"/>
</dbReference>
<dbReference type="EMBL" id="NCKU01005168">
    <property type="protein sequence ID" value="RWS04935.1"/>
    <property type="molecule type" value="Genomic_DNA"/>
</dbReference>
<dbReference type="InterPro" id="IPR029045">
    <property type="entry name" value="ClpP/crotonase-like_dom_sf"/>
</dbReference>
<dbReference type="Pfam" id="PF00378">
    <property type="entry name" value="ECH_1"/>
    <property type="match status" value="1"/>
</dbReference>
<evidence type="ECO:0008006" key="7">
    <source>
        <dbReference type="Google" id="ProtNLM"/>
    </source>
</evidence>
<dbReference type="InterPro" id="IPR001753">
    <property type="entry name" value="Enoyl-CoA_hydra/iso"/>
</dbReference>
<evidence type="ECO:0000313" key="6">
    <source>
        <dbReference type="Proteomes" id="UP000285301"/>
    </source>
</evidence>
<reference evidence="4 6" key="1">
    <citation type="journal article" date="2018" name="Gigascience">
        <title>Genomes of trombidid mites reveal novel predicted allergens and laterally-transferred genes associated with secondary metabolism.</title>
        <authorList>
            <person name="Dong X."/>
            <person name="Chaisiri K."/>
            <person name="Xia D."/>
            <person name="Armstrong S.D."/>
            <person name="Fang Y."/>
            <person name="Donnelly M.J."/>
            <person name="Kadowaki T."/>
            <person name="McGarry J.W."/>
            <person name="Darby A.C."/>
            <person name="Makepeace B.L."/>
        </authorList>
    </citation>
    <scope>NUCLEOTIDE SEQUENCE [LARGE SCALE GENOMIC DNA]</scope>
    <source>
        <strain evidence="4">UoL-WK</strain>
    </source>
</reference>
<reference evidence="4" key="2">
    <citation type="submission" date="2018-11" db="EMBL/GenBank/DDBJ databases">
        <title>Trombidioid mite genomics.</title>
        <authorList>
            <person name="Dong X."/>
        </authorList>
    </citation>
    <scope>NUCLEOTIDE SEQUENCE</scope>
    <source>
        <strain evidence="4">UoL-WK</strain>
    </source>
</reference>
<evidence type="ECO:0000313" key="5">
    <source>
        <dbReference type="EMBL" id="RWS08711.1"/>
    </source>
</evidence>
<dbReference type="NCBIfam" id="NF006108">
    <property type="entry name" value="PRK08259.1"/>
    <property type="match status" value="1"/>
</dbReference>
<sequence length="295" mass="32558">MIRNALKSAFREFIHFQKRNQSNFVLTERVDEVFVISINRAEKRNCVNKETAKQLLNAFEAFEKDDASKVAILCGKGGNFCAGYDLSEVVDSQHKQELATIEKAPMGPSLMITNKPTIAAIDGYAVAGGLELALLCDIRVCEETAVLGIFNRRFGVPLIDGGTVRLPKIVGFGRAMDLILTGRKVDAREALAMGLVNSVTEVGTVLGRAMSLAQSLTKFPQQCLKADRRSAYYSTFEARSIQDALQFEYENGVPIIEEESIEGAKKFVLSGIGKHGKFNLHNIDELMEKHNPKLV</sequence>
<accession>A0A443QPJ2</accession>
<dbReference type="PROSITE" id="PS00166">
    <property type="entry name" value="ENOYL_COA_HYDRATASE"/>
    <property type="match status" value="1"/>
</dbReference>
<dbReference type="OrthoDB" id="448450at2759"/>
<dbReference type="Proteomes" id="UP000285301">
    <property type="component" value="Unassembled WGS sequence"/>
</dbReference>
<dbReference type="SUPFAM" id="SSF52096">
    <property type="entry name" value="ClpP/crotonase"/>
    <property type="match status" value="1"/>
</dbReference>
<evidence type="ECO:0000256" key="1">
    <source>
        <dbReference type="ARBA" id="ARBA00005254"/>
    </source>
</evidence>
<dbReference type="PANTHER" id="PTHR43802:SF1">
    <property type="entry name" value="IP11341P-RELATED"/>
    <property type="match status" value="1"/>
</dbReference>
<name>A0A443QPJ2_9ACAR</name>
<dbReference type="GO" id="GO:0003824">
    <property type="term" value="F:catalytic activity"/>
    <property type="evidence" value="ECO:0007669"/>
    <property type="project" value="InterPro"/>
</dbReference>
<dbReference type="STRING" id="1965070.A0A443QPJ2"/>
<dbReference type="CDD" id="cd06558">
    <property type="entry name" value="crotonase-like"/>
    <property type="match status" value="1"/>
</dbReference>
<organism evidence="4 6">
    <name type="scientific">Dinothrombium tinctorium</name>
    <dbReference type="NCBI Taxonomy" id="1965070"/>
    <lineage>
        <taxon>Eukaryota</taxon>
        <taxon>Metazoa</taxon>
        <taxon>Ecdysozoa</taxon>
        <taxon>Arthropoda</taxon>
        <taxon>Chelicerata</taxon>
        <taxon>Arachnida</taxon>
        <taxon>Acari</taxon>
        <taxon>Acariformes</taxon>
        <taxon>Trombidiformes</taxon>
        <taxon>Prostigmata</taxon>
        <taxon>Anystina</taxon>
        <taxon>Parasitengona</taxon>
        <taxon>Trombidioidea</taxon>
        <taxon>Trombidiidae</taxon>
        <taxon>Dinothrombium</taxon>
    </lineage>
</organism>